<dbReference type="Pfam" id="PF25893">
    <property type="entry name" value="HH_CzcB"/>
    <property type="match status" value="1"/>
</dbReference>
<dbReference type="GO" id="GO:0046686">
    <property type="term" value="P:response to cadmium ion"/>
    <property type="evidence" value="ECO:0007669"/>
    <property type="project" value="UniProtKB-KW"/>
</dbReference>
<evidence type="ECO:0000259" key="7">
    <source>
        <dbReference type="Pfam" id="PF25954"/>
    </source>
</evidence>
<feature type="domain" description="CzcB-like C-terminal circularly permuted SH3-like" evidence="9">
    <location>
        <begin position="209"/>
        <end position="270"/>
    </location>
</feature>
<dbReference type="InterPro" id="IPR058649">
    <property type="entry name" value="CzcB_C"/>
</dbReference>
<dbReference type="EMBL" id="LPWD01000279">
    <property type="protein sequence ID" value="ODS02549.1"/>
    <property type="molecule type" value="Genomic_DNA"/>
</dbReference>
<keyword evidence="4" id="KW-0105">Cadmium resistance</keyword>
<dbReference type="PANTHER" id="PTHR30097">
    <property type="entry name" value="CATION EFFLUX SYSTEM PROTEIN CUSB"/>
    <property type="match status" value="1"/>
</dbReference>
<dbReference type="GO" id="GO:0030288">
    <property type="term" value="C:outer membrane-bounded periplasmic space"/>
    <property type="evidence" value="ECO:0007669"/>
    <property type="project" value="TreeGrafter"/>
</dbReference>
<dbReference type="Pfam" id="PF25954">
    <property type="entry name" value="Beta-barrel_RND_2"/>
    <property type="match status" value="1"/>
</dbReference>
<feature type="domain" description="CzcB-like alpha-helical hairpin" evidence="6">
    <location>
        <begin position="12"/>
        <end position="71"/>
    </location>
</feature>
<dbReference type="FunFam" id="2.40.30.170:FF:000010">
    <property type="entry name" value="Efflux RND transporter periplasmic adaptor subunit"/>
    <property type="match status" value="1"/>
</dbReference>
<keyword evidence="3" id="KW-0862">Zinc</keyword>
<dbReference type="Gene3D" id="2.40.30.170">
    <property type="match status" value="1"/>
</dbReference>
<keyword evidence="2" id="KW-0813">Transport</keyword>
<comment type="caution">
    <text evidence="10">The sequence shown here is derived from an EMBL/GenBank/DDBJ whole genome shotgun (WGS) entry which is preliminary data.</text>
</comment>
<evidence type="ECO:0000256" key="2">
    <source>
        <dbReference type="ARBA" id="ARBA00022448"/>
    </source>
</evidence>
<dbReference type="InterPro" id="IPR058792">
    <property type="entry name" value="Beta-barrel_RND_2"/>
</dbReference>
<organism evidence="10 11">
    <name type="scientific">Methyloceanibacter marginalis</name>
    <dbReference type="NCBI Taxonomy" id="1774971"/>
    <lineage>
        <taxon>Bacteria</taxon>
        <taxon>Pseudomonadati</taxon>
        <taxon>Pseudomonadota</taxon>
        <taxon>Alphaproteobacteria</taxon>
        <taxon>Hyphomicrobiales</taxon>
        <taxon>Hyphomicrobiaceae</taxon>
        <taxon>Methyloceanibacter</taxon>
    </lineage>
</organism>
<comment type="function">
    <text evidence="5">CzcA and CzcB together would act in zinc efflux nearly as effectively as the complete czc efflux system (CzcABC). The CzcB protein is thought to funnel zinc cations to the CzcA transport protein.</text>
</comment>
<dbReference type="Pfam" id="PF25975">
    <property type="entry name" value="CzcB_C"/>
    <property type="match status" value="1"/>
</dbReference>
<dbReference type="InterPro" id="IPR006143">
    <property type="entry name" value="RND_pump_MFP"/>
</dbReference>
<sequence>MLAVLESRELADAKAAYLASLERLTLAKENFARADALIDKRIVSAEAHLEAKTDYAEARINLRNARQKLFALGIGEARLNEITEEDEADLTEYVMRAPLSGTVVARHLTRGESVPTDREAFIIADVSTVWIDISIYAHDLERVESGQTVTVVTEGGLETEGRIGFVTPNVSEETRTANARVFLANEPMRLRPGMFVTARIAVSEEPADVRVPAAALQNHEGRDVVFVKDKEGRLNPRPVTLGRRNSHYVEVLAGLKTGDTVVTDGAFIVKSQLAKSGFDDGHNH</sequence>
<feature type="domain" description="CzcB-like barrel-sandwich hybrid" evidence="8">
    <location>
        <begin position="1"/>
        <end position="125"/>
    </location>
</feature>
<dbReference type="InterPro" id="IPR058647">
    <property type="entry name" value="BSH_CzcB-like"/>
</dbReference>
<evidence type="ECO:0000259" key="8">
    <source>
        <dbReference type="Pfam" id="PF25973"/>
    </source>
</evidence>
<dbReference type="FunFam" id="2.40.420.20:FF:000006">
    <property type="entry name" value="RND family efflux transporter MFP subunit"/>
    <property type="match status" value="1"/>
</dbReference>
<dbReference type="Pfam" id="PF25973">
    <property type="entry name" value="BSH_CzcB"/>
    <property type="match status" value="1"/>
</dbReference>
<evidence type="ECO:0000259" key="6">
    <source>
        <dbReference type="Pfam" id="PF25893"/>
    </source>
</evidence>
<evidence type="ECO:0000259" key="9">
    <source>
        <dbReference type="Pfam" id="PF25975"/>
    </source>
</evidence>
<dbReference type="InterPro" id="IPR058648">
    <property type="entry name" value="HH_CzcB-like"/>
</dbReference>
<evidence type="ECO:0000313" key="11">
    <source>
        <dbReference type="Proteomes" id="UP000095042"/>
    </source>
</evidence>
<reference evidence="10 11" key="1">
    <citation type="journal article" date="2016" name="Environ. Microbiol.">
        <title>New Methyloceanibacter diversity from North Sea sediments includes methanotroph containing solely the soluble methane monooxygenase.</title>
        <authorList>
            <person name="Vekeman B."/>
            <person name="Kerckhof F.M."/>
            <person name="Cremers G."/>
            <person name="de Vos P."/>
            <person name="Vandamme P."/>
            <person name="Boon N."/>
            <person name="Op den Camp H.J."/>
            <person name="Heylen K."/>
        </authorList>
    </citation>
    <scope>NUCLEOTIDE SEQUENCE [LARGE SCALE GENOMIC DNA]</scope>
    <source>
        <strain evidence="10 11">R-67177</strain>
    </source>
</reference>
<name>A0A1E3W9R7_9HYPH</name>
<dbReference type="AlphaFoldDB" id="A0A1E3W9R7"/>
<dbReference type="Proteomes" id="UP000095042">
    <property type="component" value="Unassembled WGS sequence"/>
</dbReference>
<dbReference type="InterPro" id="IPR051909">
    <property type="entry name" value="MFP_Cation_Efflux"/>
</dbReference>
<dbReference type="SUPFAM" id="SSF111369">
    <property type="entry name" value="HlyD-like secretion proteins"/>
    <property type="match status" value="1"/>
</dbReference>
<comment type="similarity">
    <text evidence="1">Belongs to the membrane fusion protein (MFP) (TC 8.A.1) family.</text>
</comment>
<evidence type="ECO:0000256" key="3">
    <source>
        <dbReference type="ARBA" id="ARBA00022833"/>
    </source>
</evidence>
<evidence type="ECO:0000313" key="10">
    <source>
        <dbReference type="EMBL" id="ODS02549.1"/>
    </source>
</evidence>
<dbReference type="NCBIfam" id="TIGR01730">
    <property type="entry name" value="RND_mfp"/>
    <property type="match status" value="1"/>
</dbReference>
<evidence type="ECO:0000256" key="4">
    <source>
        <dbReference type="ARBA" id="ARBA00043263"/>
    </source>
</evidence>
<dbReference type="GO" id="GO:0015679">
    <property type="term" value="P:plasma membrane copper ion transport"/>
    <property type="evidence" value="ECO:0007669"/>
    <property type="project" value="TreeGrafter"/>
</dbReference>
<dbReference type="GO" id="GO:0016020">
    <property type="term" value="C:membrane"/>
    <property type="evidence" value="ECO:0007669"/>
    <property type="project" value="InterPro"/>
</dbReference>
<accession>A0A1E3W9R7</accession>
<dbReference type="GO" id="GO:0046914">
    <property type="term" value="F:transition metal ion binding"/>
    <property type="evidence" value="ECO:0007669"/>
    <property type="project" value="TreeGrafter"/>
</dbReference>
<dbReference type="Gene3D" id="2.40.420.20">
    <property type="match status" value="1"/>
</dbReference>
<evidence type="ECO:0000256" key="1">
    <source>
        <dbReference type="ARBA" id="ARBA00009477"/>
    </source>
</evidence>
<keyword evidence="11" id="KW-1185">Reference proteome</keyword>
<dbReference type="GO" id="GO:0022857">
    <property type="term" value="F:transmembrane transporter activity"/>
    <property type="evidence" value="ECO:0007669"/>
    <property type="project" value="InterPro"/>
</dbReference>
<dbReference type="PANTHER" id="PTHR30097:SF4">
    <property type="entry name" value="SLR6042 PROTEIN"/>
    <property type="match status" value="1"/>
</dbReference>
<protein>
    <submittedName>
        <fullName evidence="10">Uncharacterized protein</fullName>
    </submittedName>
</protein>
<dbReference type="GO" id="GO:0060003">
    <property type="term" value="P:copper ion export"/>
    <property type="evidence" value="ECO:0007669"/>
    <property type="project" value="TreeGrafter"/>
</dbReference>
<evidence type="ECO:0000256" key="5">
    <source>
        <dbReference type="ARBA" id="ARBA00058766"/>
    </source>
</evidence>
<proteinExistence type="inferred from homology"/>
<gene>
    <name evidence="10" type="ORF">AUC71_01600</name>
</gene>
<feature type="domain" description="CusB-like beta-barrel" evidence="7">
    <location>
        <begin position="128"/>
        <end position="201"/>
    </location>
</feature>